<dbReference type="RefSeq" id="WP_039460868.1">
    <property type="nucleotide sequence ID" value="NZ_JWLZ01000148.1"/>
</dbReference>
<dbReference type="Pfam" id="PF10593">
    <property type="entry name" value="Z1"/>
    <property type="match status" value="1"/>
</dbReference>
<gene>
    <name evidence="3" type="ORF">RJ45_09390</name>
</gene>
<keyword evidence="3" id="KW-0540">Nuclease</keyword>
<comment type="caution">
    <text evidence="3">The sequence shown here is derived from an EMBL/GenBank/DDBJ whole genome shotgun (WGS) entry which is preliminary data.</text>
</comment>
<dbReference type="GO" id="GO:0004519">
    <property type="term" value="F:endonuclease activity"/>
    <property type="evidence" value="ECO:0007669"/>
    <property type="project" value="UniProtKB-KW"/>
</dbReference>
<evidence type="ECO:0000259" key="2">
    <source>
        <dbReference type="Pfam" id="PF10593"/>
    </source>
</evidence>
<feature type="compositionally biased region" description="Basic and acidic residues" evidence="1">
    <location>
        <begin position="413"/>
        <end position="434"/>
    </location>
</feature>
<dbReference type="AlphaFoldDB" id="A0A0B9G5K9"/>
<keyword evidence="3" id="KW-0378">Hydrolase</keyword>
<dbReference type="Proteomes" id="UP000031278">
    <property type="component" value="Unassembled WGS sequence"/>
</dbReference>
<protein>
    <submittedName>
        <fullName evidence="3">Endonuclease</fullName>
    </submittedName>
</protein>
<dbReference type="EMBL" id="JWLZ01000148">
    <property type="protein sequence ID" value="KHT63904.1"/>
    <property type="molecule type" value="Genomic_DNA"/>
</dbReference>
<accession>A0A0B9G5K9</accession>
<proteinExistence type="predicted"/>
<reference evidence="3 4" key="1">
    <citation type="submission" date="2014-12" db="EMBL/GenBank/DDBJ databases">
        <title>Genome sequencing of Photobacterium gaetbulicola AD005a.</title>
        <authorList>
            <person name="Adrian T.G.S."/>
            <person name="Chan K.G."/>
        </authorList>
    </citation>
    <scope>NUCLEOTIDE SEQUENCE [LARGE SCALE GENOMIC DNA]</scope>
    <source>
        <strain evidence="3 4">AD005a</strain>
    </source>
</reference>
<keyword evidence="3" id="KW-0255">Endonuclease</keyword>
<evidence type="ECO:0000313" key="4">
    <source>
        <dbReference type="Proteomes" id="UP000031278"/>
    </source>
</evidence>
<sequence>MKNNQTQTLLNMVHTLLLEKAKDEVITAEVITQQVALMQSTLSMAGMIQADVVDTEYVTEDLIRKFSISIGNETSISDDTNHHPWLDQERKQGRRYWERYKKLIQGDLPWSAVDSIDLSTDEVLSKLEDPKRDGTWDRRGMVVGHVQSGKTANYTGLICKAADAGYKIIIVLAGIHNNLRAQTQIRLDEGFLGFETSPNHGSKAPIGVGLIDQDIRLQPQFATHRLETGDFNGDFAKQLGVTPEERPWLFVVKKNVSVLKGLLEWIQDHVATQKDSEDKTKNKVTHLPLLIIDDEADNASVDTGETVTREDGSIDTEHDPKPINKLIRKILHSFSRKAYVGYTATPFANIFIHEQGETETEGPDLFPSAFITNLSAPSNYVGPSRMFGYLTFEGREGALPLTRKVDDHCSDDHKDGWMPPNHKSDHFPKHESREGFPQSLRESVDSFVLGCVVRHLRGHGRKHNSMLIHVSRFTKVQNLVHEKVNAYIEHLRQVFDRKTGSYDDIVKRLELLWNTDFVPTAEKIEGYRITDKSKNGRLKLIGEIQWQEIVEALPDTIKEIKVKSINGTAGDILDYKDSTGAKVIAVGGDKLARGLTLEGLTCSYFLRASKMYDTLMQMGRWFGYREGYLDLCRLHTTPDLIQWFEHIADSAQELRDEFDAMASCGGTPKDFGLKVQAHPDLLITSPLKMRSAQDLNMSFNGTICETTSLFRDPVRIADNFRAFESLTESLGTPVPAIERVRGNKIKQFKGAFWENASWVNIVDFLKKYKTTPESFKVRSDVMADYITTMAEKHRELTTWTVAVVNGSVKDKIWSASDSVDIAYNVRRKKEINENTYSIGRLISPEHEALDFDGDAWSAALKWTVNNWEKRTDKKKSPNAPEQPSGIFIRKVRGLGEGLDNIKGTPEKGLLIIYLMDPASADAELQNDCDPVVGIGISFPDSKKSQPVKYRVNNTLWKSKYEIN</sequence>
<feature type="region of interest" description="Disordered" evidence="1">
    <location>
        <begin position="413"/>
        <end position="435"/>
    </location>
</feature>
<evidence type="ECO:0000313" key="3">
    <source>
        <dbReference type="EMBL" id="KHT63904.1"/>
    </source>
</evidence>
<organism evidence="3 4">
    <name type="scientific">Photobacterium gaetbulicola</name>
    <dbReference type="NCBI Taxonomy" id="1295392"/>
    <lineage>
        <taxon>Bacteria</taxon>
        <taxon>Pseudomonadati</taxon>
        <taxon>Pseudomonadota</taxon>
        <taxon>Gammaproteobacteria</taxon>
        <taxon>Vibrionales</taxon>
        <taxon>Vibrionaceae</taxon>
        <taxon>Photobacterium</taxon>
    </lineage>
</organism>
<feature type="domain" description="Putative endonuclease Z1" evidence="2">
    <location>
        <begin position="439"/>
        <end position="681"/>
    </location>
</feature>
<evidence type="ECO:0000256" key="1">
    <source>
        <dbReference type="SAM" id="MobiDB-lite"/>
    </source>
</evidence>
<name>A0A0B9G5K9_9GAMM</name>
<dbReference type="InterPro" id="IPR018310">
    <property type="entry name" value="Put_endonuclease_Z1-dom"/>
</dbReference>